<comment type="caution">
    <text evidence="1">The sequence shown here is derived from an EMBL/GenBank/DDBJ whole genome shotgun (WGS) entry which is preliminary data.</text>
</comment>
<sequence>EQEALIEEEPKCSQRTQLISTVRQLPEEELPFTYNYMVQSLYKSKSDYCSLQDSNLRLEKKNKKLSQKNQELLK</sequence>
<reference evidence="1 2" key="1">
    <citation type="submission" date="2021-06" db="EMBL/GenBank/DDBJ databases">
        <authorList>
            <person name="Kallberg Y."/>
            <person name="Tangrot J."/>
            <person name="Rosling A."/>
        </authorList>
    </citation>
    <scope>NUCLEOTIDE SEQUENCE [LARGE SCALE GENOMIC DNA]</scope>
    <source>
        <strain evidence="1 2">120-4 pot B 10/14</strain>
    </source>
</reference>
<organism evidence="1 2">
    <name type="scientific">Gigaspora margarita</name>
    <dbReference type="NCBI Taxonomy" id="4874"/>
    <lineage>
        <taxon>Eukaryota</taxon>
        <taxon>Fungi</taxon>
        <taxon>Fungi incertae sedis</taxon>
        <taxon>Mucoromycota</taxon>
        <taxon>Glomeromycotina</taxon>
        <taxon>Glomeromycetes</taxon>
        <taxon>Diversisporales</taxon>
        <taxon>Gigasporaceae</taxon>
        <taxon>Gigaspora</taxon>
    </lineage>
</organism>
<keyword evidence="2" id="KW-1185">Reference proteome</keyword>
<protein>
    <submittedName>
        <fullName evidence="1">32194_t:CDS:1</fullName>
    </submittedName>
</protein>
<name>A0ABN7WKC1_GIGMA</name>
<gene>
    <name evidence="1" type="ORF">GMARGA_LOCUS31295</name>
</gene>
<evidence type="ECO:0000313" key="1">
    <source>
        <dbReference type="EMBL" id="CAG8832936.1"/>
    </source>
</evidence>
<feature type="non-terminal residue" evidence="1">
    <location>
        <position position="1"/>
    </location>
</feature>
<proteinExistence type="predicted"/>
<dbReference type="EMBL" id="CAJVQB010046363">
    <property type="protein sequence ID" value="CAG8832936.1"/>
    <property type="molecule type" value="Genomic_DNA"/>
</dbReference>
<dbReference type="Proteomes" id="UP000789901">
    <property type="component" value="Unassembled WGS sequence"/>
</dbReference>
<accession>A0ABN7WKC1</accession>
<evidence type="ECO:0000313" key="2">
    <source>
        <dbReference type="Proteomes" id="UP000789901"/>
    </source>
</evidence>